<dbReference type="InterPro" id="IPR057939">
    <property type="entry name" value="TRF2_HOY1_PH"/>
</dbReference>
<proteinExistence type="predicted"/>
<feature type="domain" description="TRF2/HOY1 PH-like" evidence="2">
    <location>
        <begin position="80"/>
        <end position="209"/>
    </location>
</feature>
<feature type="region of interest" description="Disordered" evidence="1">
    <location>
        <begin position="51"/>
        <end position="70"/>
    </location>
</feature>
<evidence type="ECO:0000256" key="1">
    <source>
        <dbReference type="SAM" id="MobiDB-lite"/>
    </source>
</evidence>
<organism evidence="3 4">
    <name type="scientific">Camelina sativa</name>
    <name type="common">False flax</name>
    <name type="synonym">Myagrum sativum</name>
    <dbReference type="NCBI Taxonomy" id="90675"/>
    <lineage>
        <taxon>Eukaryota</taxon>
        <taxon>Viridiplantae</taxon>
        <taxon>Streptophyta</taxon>
        <taxon>Embryophyta</taxon>
        <taxon>Tracheophyta</taxon>
        <taxon>Spermatophyta</taxon>
        <taxon>Magnoliopsida</taxon>
        <taxon>eudicotyledons</taxon>
        <taxon>Gunneridae</taxon>
        <taxon>Pentapetalae</taxon>
        <taxon>rosids</taxon>
        <taxon>malvids</taxon>
        <taxon>Brassicales</taxon>
        <taxon>Brassicaceae</taxon>
        <taxon>Camelineae</taxon>
        <taxon>Camelina</taxon>
    </lineage>
</organism>
<dbReference type="Proteomes" id="UP000694864">
    <property type="component" value="Chromosome 19"/>
</dbReference>
<accession>A0ABM0XHG2</accession>
<feature type="region of interest" description="Disordered" evidence="1">
    <location>
        <begin position="1"/>
        <end position="31"/>
    </location>
</feature>
<protein>
    <submittedName>
        <fullName evidence="4">Uncharacterized protein LOC104764251</fullName>
    </submittedName>
</protein>
<dbReference type="RefSeq" id="XP_010486053.1">
    <property type="nucleotide sequence ID" value="XM_010487751.1"/>
</dbReference>
<evidence type="ECO:0000313" key="4">
    <source>
        <dbReference type="RefSeq" id="XP_010486053.1"/>
    </source>
</evidence>
<gene>
    <name evidence="4" type="primary">LOC104764251</name>
</gene>
<feature type="compositionally biased region" description="Polar residues" evidence="1">
    <location>
        <begin position="324"/>
        <end position="349"/>
    </location>
</feature>
<dbReference type="Pfam" id="PF24818">
    <property type="entry name" value="PH_TRF2_HOY1"/>
    <property type="match status" value="1"/>
</dbReference>
<name>A0ABM0XHG2_CAMSA</name>
<dbReference type="PANTHER" id="PTHR33494">
    <property type="entry name" value="OS02G0793800 PROTEIN"/>
    <property type="match status" value="1"/>
</dbReference>
<keyword evidence="3" id="KW-1185">Reference proteome</keyword>
<reference evidence="4" key="2">
    <citation type="submission" date="2025-08" db="UniProtKB">
        <authorList>
            <consortium name="RefSeq"/>
        </authorList>
    </citation>
    <scope>IDENTIFICATION</scope>
    <source>
        <tissue evidence="4">Leaf</tissue>
    </source>
</reference>
<feature type="compositionally biased region" description="Polar residues" evidence="1">
    <location>
        <begin position="51"/>
        <end position="65"/>
    </location>
</feature>
<sequence length="451" mass="51494">MERSREEESQAGDGGNNNHHSRIADEGPRLNLPLTKTPELINLIQNYLNRNNPCSPQQSESSKTSMLPPKVPGERLKAMNFPISKIIIGQWEYRGTNPDDIVAKLYFAKKKLIWEILDAGDPETSTPRLKSKIEIQWDDVASFKESINSRDKTGILKIELKKRPKFFKETNPQAGKHTQWKQMDQDFTVDQAASRFRIHTLHFDAGVLQKNLEKLLSDSFWARLYDVNFPVREAVLFDIDYGSNNNTNSSSYVLSQTRRFNANSDLLHHPSQGIGRVGVGEGNSNMAPRYWANNGSQNSYGQANSWVYTGNELFKTQAIPPPVSSQFSNGHYNRQSHYNGSRQSNPMTQYESEAVQNTRGVLGSQAYALPPTQTNLMMPQHMNVIPTYPPVGPYLGSTLRQEEERQRREHTHTHLDGKFQLKDYQKFLYMSNNWPVLPDMDKKDDSNDNNS</sequence>
<dbReference type="PANTHER" id="PTHR33494:SF5">
    <property type="entry name" value="F10A16.6 PROTEIN"/>
    <property type="match status" value="1"/>
</dbReference>
<reference evidence="3" key="1">
    <citation type="journal article" date="2014" name="Nat. Commun.">
        <title>The emerging biofuel crop Camelina sativa retains a highly undifferentiated hexaploid genome structure.</title>
        <authorList>
            <person name="Kagale S."/>
            <person name="Koh C."/>
            <person name="Nixon J."/>
            <person name="Bollina V."/>
            <person name="Clarke W.E."/>
            <person name="Tuteja R."/>
            <person name="Spillane C."/>
            <person name="Robinson S.J."/>
            <person name="Links M.G."/>
            <person name="Clarke C."/>
            <person name="Higgins E.E."/>
            <person name="Huebert T."/>
            <person name="Sharpe A.G."/>
            <person name="Parkin I.A."/>
        </authorList>
    </citation>
    <scope>NUCLEOTIDE SEQUENCE [LARGE SCALE GENOMIC DNA]</scope>
    <source>
        <strain evidence="3">cv. DH55</strain>
    </source>
</reference>
<dbReference type="GeneID" id="104764251"/>
<evidence type="ECO:0000313" key="3">
    <source>
        <dbReference type="Proteomes" id="UP000694864"/>
    </source>
</evidence>
<evidence type="ECO:0000259" key="2">
    <source>
        <dbReference type="Pfam" id="PF24818"/>
    </source>
</evidence>
<feature type="region of interest" description="Disordered" evidence="1">
    <location>
        <begin position="319"/>
        <end position="349"/>
    </location>
</feature>